<dbReference type="Proteomes" id="UP000440614">
    <property type="component" value="Unassembled WGS sequence"/>
</dbReference>
<comment type="caution">
    <text evidence="6">The sequence shown here is derived from an EMBL/GenBank/DDBJ whole genome shotgun (WGS) entry which is preliminary data.</text>
</comment>
<dbReference type="InterPro" id="IPR000421">
    <property type="entry name" value="FA58C"/>
</dbReference>
<dbReference type="GO" id="GO:0005975">
    <property type="term" value="P:carbohydrate metabolic process"/>
    <property type="evidence" value="ECO:0007669"/>
    <property type="project" value="InterPro"/>
</dbReference>
<organism evidence="6 7">
    <name type="scientific">Bacteroides thetaiotaomicron</name>
    <dbReference type="NCBI Taxonomy" id="818"/>
    <lineage>
        <taxon>Bacteria</taxon>
        <taxon>Pseudomonadati</taxon>
        <taxon>Bacteroidota</taxon>
        <taxon>Bacteroidia</taxon>
        <taxon>Bacteroidales</taxon>
        <taxon>Bacteroidaceae</taxon>
        <taxon>Bacteroides</taxon>
    </lineage>
</organism>
<dbReference type="AlphaFoldDB" id="A0A2J6A3N0"/>
<evidence type="ECO:0000313" key="6">
    <source>
        <dbReference type="EMBL" id="RHD88128.1"/>
    </source>
</evidence>
<dbReference type="PROSITE" id="PS50022">
    <property type="entry name" value="FA58C_3"/>
    <property type="match status" value="1"/>
</dbReference>
<comment type="similarity">
    <text evidence="1">Belongs to the glycosyl hydrolase 2 family.</text>
</comment>
<dbReference type="Pfam" id="PF22633">
    <property type="entry name" value="F5_F8_type_C_2"/>
    <property type="match status" value="1"/>
</dbReference>
<dbReference type="Pfam" id="PF00703">
    <property type="entry name" value="Glyco_hydro_2"/>
    <property type="match status" value="1"/>
</dbReference>
<proteinExistence type="inferred from homology"/>
<feature type="domain" description="F5/8 type C" evidence="4">
    <location>
        <begin position="716"/>
        <end position="851"/>
    </location>
</feature>
<dbReference type="InterPro" id="IPR013783">
    <property type="entry name" value="Ig-like_fold"/>
</dbReference>
<dbReference type="Pfam" id="PF18368">
    <property type="entry name" value="Ig_GlcNase"/>
    <property type="match status" value="1"/>
</dbReference>
<dbReference type="SUPFAM" id="SSF51445">
    <property type="entry name" value="(Trans)glycosidases"/>
    <property type="match status" value="1"/>
</dbReference>
<evidence type="ECO:0000256" key="1">
    <source>
        <dbReference type="ARBA" id="ARBA00007401"/>
    </source>
</evidence>
<dbReference type="InterPro" id="IPR054593">
    <property type="entry name" value="Beta-mannosidase-like_N2"/>
</dbReference>
<dbReference type="InterPro" id="IPR006102">
    <property type="entry name" value="Ig-like_GH2"/>
</dbReference>
<evidence type="ECO:0000313" key="8">
    <source>
        <dbReference type="Proteomes" id="UP000440614"/>
    </source>
</evidence>
<dbReference type="InterPro" id="IPR043534">
    <property type="entry name" value="EBDG/EBM"/>
</dbReference>
<dbReference type="Gene3D" id="2.60.40.10">
    <property type="entry name" value="Immunoglobulins"/>
    <property type="match status" value="4"/>
</dbReference>
<dbReference type="EMBL" id="WCSY01000007">
    <property type="protein sequence ID" value="KAB4313973.1"/>
    <property type="molecule type" value="Genomic_DNA"/>
</dbReference>
<dbReference type="Pfam" id="PF22666">
    <property type="entry name" value="Glyco_hydro_2_N2"/>
    <property type="match status" value="1"/>
</dbReference>
<dbReference type="InterPro" id="IPR036156">
    <property type="entry name" value="Beta-gal/glucu_dom_sf"/>
</dbReference>
<dbReference type="PANTHER" id="PTHR43536">
    <property type="entry name" value="MANNOSYLGLYCOPROTEIN ENDO-BETA-MANNOSIDASE"/>
    <property type="match status" value="1"/>
</dbReference>
<dbReference type="PANTHER" id="PTHR43536:SF1">
    <property type="entry name" value="MANNOSYLGLYCOPROTEIN ENDO-BETA-MANNOSIDASE"/>
    <property type="match status" value="1"/>
</dbReference>
<reference evidence="5 8" key="2">
    <citation type="journal article" date="2019" name="Nat. Med.">
        <title>A library of human gut bacterial isolates paired with longitudinal multiomics data enables mechanistic microbiome research.</title>
        <authorList>
            <person name="Poyet M."/>
            <person name="Groussin M."/>
            <person name="Gibbons S.M."/>
            <person name="Avila-Pacheco J."/>
            <person name="Jiang X."/>
            <person name="Kearney S.M."/>
            <person name="Perrotta A.R."/>
            <person name="Berdy B."/>
            <person name="Zhao S."/>
            <person name="Lieberman T.D."/>
            <person name="Swanson P.K."/>
            <person name="Smith M."/>
            <person name="Roesemann S."/>
            <person name="Alexander J.E."/>
            <person name="Rich S.A."/>
            <person name="Livny J."/>
            <person name="Vlamakis H."/>
            <person name="Clish C."/>
            <person name="Bullock K."/>
            <person name="Deik A."/>
            <person name="Scott J."/>
            <person name="Pierce K.A."/>
            <person name="Xavier R.J."/>
            <person name="Alm E.J."/>
        </authorList>
    </citation>
    <scope>NUCLEOTIDE SEQUENCE [LARGE SCALE GENOMIC DNA]</scope>
    <source>
        <strain evidence="5 8">BIOML-A188</strain>
    </source>
</reference>
<evidence type="ECO:0000259" key="4">
    <source>
        <dbReference type="PROSITE" id="PS50022"/>
    </source>
</evidence>
<dbReference type="InterPro" id="IPR017853">
    <property type="entry name" value="GH"/>
</dbReference>
<name>A0A2J6A3N0_BACT4</name>
<dbReference type="InterPro" id="IPR041351">
    <property type="entry name" value="Ig_GlcNase"/>
</dbReference>
<evidence type="ECO:0000313" key="5">
    <source>
        <dbReference type="EMBL" id="KAB4313973.1"/>
    </source>
</evidence>
<keyword evidence="2" id="KW-0378">Hydrolase</keyword>
<dbReference type="GO" id="GO:0004553">
    <property type="term" value="F:hydrolase activity, hydrolyzing O-glycosyl compounds"/>
    <property type="evidence" value="ECO:0007669"/>
    <property type="project" value="InterPro"/>
</dbReference>
<evidence type="ECO:0000256" key="3">
    <source>
        <dbReference type="ARBA" id="ARBA00023295"/>
    </source>
</evidence>
<protein>
    <submittedName>
        <fullName evidence="6">Beta-mannosidase</fullName>
    </submittedName>
</protein>
<gene>
    <name evidence="6" type="ORF">DW780_11920</name>
    <name evidence="5" type="ORF">GAO51_08380</name>
</gene>
<dbReference type="EMBL" id="QSJP01000009">
    <property type="protein sequence ID" value="RHD88128.1"/>
    <property type="molecule type" value="Genomic_DNA"/>
</dbReference>
<dbReference type="SUPFAM" id="SSF49785">
    <property type="entry name" value="Galactose-binding domain-like"/>
    <property type="match status" value="2"/>
</dbReference>
<reference evidence="6 7" key="1">
    <citation type="submission" date="2018-08" db="EMBL/GenBank/DDBJ databases">
        <title>A genome reference for cultivated species of the human gut microbiota.</title>
        <authorList>
            <person name="Zou Y."/>
            <person name="Xue W."/>
            <person name="Luo G."/>
        </authorList>
    </citation>
    <scope>NUCLEOTIDE SEQUENCE [LARGE SCALE GENOMIC DNA]</scope>
    <source>
        <strain evidence="6 7">AM30-26</strain>
    </source>
</reference>
<evidence type="ECO:0000256" key="2">
    <source>
        <dbReference type="ARBA" id="ARBA00022801"/>
    </source>
</evidence>
<evidence type="ECO:0000313" key="7">
    <source>
        <dbReference type="Proteomes" id="UP000284785"/>
    </source>
</evidence>
<sequence>MCMKFITKKGKSLGIGLAMVGSLLVSSLQAGPVYLHSGESIVSWKLKPEAEVGTNVPALLNAGYDTSSWVDAVVPGTAFTSYVTAGLEKDPNFGDNIHNVDRAKYDRSFWYRTEFKVPADFDKALTWLNFNGVNRKAEIYLNGHLLGILDGFMHRGRFNITEIVKKDQPNVLAVLVHMPQTPLANYGSPTYLSSGGWDWMPYVPGLNMGITDKVYLSNTGTATIIDPWIRTDLPLPSRTRADLSVALEVKNSSDKPSKVVVNGTITPGDVKFTKEVDINPGATSEVKFDKRYYPQLVINSPKLWWPNGYGEPNLYTCKLEVSVDGKVSETKDVTFGIKEYSYDTNNNTLHLHINGVPVFVKGANWGMSEYMLRCRGEEYDTKLRFHHEMNFNMIRNWLGSTTDDEFYEMCDKYGLMVWDDFWINSNPNLPYDLNAFNNNMIEKIKRVRNHPSLAVWCGDNESNPQPPLEGWMAENIKTFDGGDRYFQPNSHAGNLTGSGPWGAFDPRFYFTEYPDGLEGDPERGWGFRTEIGTAVVPTFESFKKFMPEKDWWPRNKMWDLHYFGQSAFNAAPDRYDASLAKGFGAPSGIEDYCRKAQLINIESNKAMYEGWLDRMWDDASGIMTWMGQSAYPSMVWQTYDYYYDLTGAYWGTKSACEPLHILWNPVTDAVKVANTTAENYQDLKAEVTVYNMDGKAVPAYSKSSVVHSASNSTLECFTIDFNKERPNLGLNQKVVVSSTSEGDPSMAVDGKKDTRWSSAYRDNEWIYVDLGKVQPVGGVRLDWEASYGKEYKIQVSNDAQQWEEAYSTKNGIGGVELITFPEKDARYVRMFGFKRGWWYGYSLWSFDVLGGTGKSEGLSDVHFIRLKLKDKNGKLISENNYWRGNDRRDFTALNQLPKAELKVSSKMEQKGEKAEIRATIGLPKSAKSVAFAVHVQAVRTVDGERILPAIMNDNYFTLMPGENKEITINFDKSLLKGGSYKLLVTPYNN</sequence>
<accession>A0A2J6A3N0</accession>
<dbReference type="InterPro" id="IPR008979">
    <property type="entry name" value="Galactose-bd-like_sf"/>
</dbReference>
<dbReference type="Proteomes" id="UP000284785">
    <property type="component" value="Unassembled WGS sequence"/>
</dbReference>
<dbReference type="Gene3D" id="3.20.20.80">
    <property type="entry name" value="Glycosidases"/>
    <property type="match status" value="1"/>
</dbReference>
<keyword evidence="3" id="KW-0326">Glycosidase</keyword>
<dbReference type="SUPFAM" id="SSF49303">
    <property type="entry name" value="beta-Galactosidase/glucuronidase domain"/>
    <property type="match status" value="3"/>
</dbReference>
<dbReference type="Gene3D" id="2.60.120.260">
    <property type="entry name" value="Galactose-binding domain-like"/>
    <property type="match status" value="2"/>
</dbReference>